<feature type="transmembrane region" description="Helical" evidence="7">
    <location>
        <begin position="316"/>
        <end position="337"/>
    </location>
</feature>
<dbReference type="Proteomes" id="UP000267246">
    <property type="component" value="Unassembled WGS sequence"/>
</dbReference>
<gene>
    <name evidence="9" type="ORF">JN00_0021</name>
</gene>
<dbReference type="InterPro" id="IPR050366">
    <property type="entry name" value="BP-dependent_transpt_permease"/>
</dbReference>
<dbReference type="SUPFAM" id="SSF161098">
    <property type="entry name" value="MetI-like"/>
    <property type="match status" value="1"/>
</dbReference>
<evidence type="ECO:0000256" key="5">
    <source>
        <dbReference type="ARBA" id="ARBA00022989"/>
    </source>
</evidence>
<feature type="transmembrane region" description="Helical" evidence="7">
    <location>
        <begin position="194"/>
        <end position="221"/>
    </location>
</feature>
<dbReference type="GO" id="GO:0055085">
    <property type="term" value="P:transmembrane transport"/>
    <property type="evidence" value="ECO:0007669"/>
    <property type="project" value="InterPro"/>
</dbReference>
<evidence type="ECO:0000256" key="2">
    <source>
        <dbReference type="ARBA" id="ARBA00022448"/>
    </source>
</evidence>
<dbReference type="Gene3D" id="1.10.3720.10">
    <property type="entry name" value="MetI-like"/>
    <property type="match status" value="1"/>
</dbReference>
<dbReference type="AlphaFoldDB" id="A0A3M0A2V7"/>
<dbReference type="InterPro" id="IPR000515">
    <property type="entry name" value="MetI-like"/>
</dbReference>
<name>A0A3M0A2V7_9BACT</name>
<dbReference type="RefSeq" id="WP_121940522.1">
    <property type="nucleotide sequence ID" value="NZ_CP137846.1"/>
</dbReference>
<feature type="transmembrane region" description="Helical" evidence="7">
    <location>
        <begin position="363"/>
        <end position="383"/>
    </location>
</feature>
<dbReference type="OrthoDB" id="397301at2"/>
<keyword evidence="10" id="KW-1185">Reference proteome</keyword>
<evidence type="ECO:0000313" key="9">
    <source>
        <dbReference type="EMBL" id="RMA78977.1"/>
    </source>
</evidence>
<evidence type="ECO:0000259" key="8">
    <source>
        <dbReference type="PROSITE" id="PS50928"/>
    </source>
</evidence>
<keyword evidence="3" id="KW-1003">Cell membrane</keyword>
<organism evidence="9 10">
    <name type="scientific">Metamycoplasma subdolum</name>
    <dbReference type="NCBI Taxonomy" id="92407"/>
    <lineage>
        <taxon>Bacteria</taxon>
        <taxon>Bacillati</taxon>
        <taxon>Mycoplasmatota</taxon>
        <taxon>Mycoplasmoidales</taxon>
        <taxon>Metamycoplasmataceae</taxon>
        <taxon>Metamycoplasma</taxon>
    </lineage>
</organism>
<dbReference type="EMBL" id="REFI01000005">
    <property type="protein sequence ID" value="RMA78977.1"/>
    <property type="molecule type" value="Genomic_DNA"/>
</dbReference>
<protein>
    <submittedName>
        <fullName evidence="9">Peptide/nickel transport system permease protein</fullName>
    </submittedName>
</protein>
<evidence type="ECO:0000256" key="3">
    <source>
        <dbReference type="ARBA" id="ARBA00022475"/>
    </source>
</evidence>
<keyword evidence="5 7" id="KW-1133">Transmembrane helix</keyword>
<evidence type="ECO:0000256" key="1">
    <source>
        <dbReference type="ARBA" id="ARBA00004651"/>
    </source>
</evidence>
<accession>A0A3M0A2V7</accession>
<keyword evidence="2 7" id="KW-0813">Transport</keyword>
<sequence>MLNFQNPSLFKFKTKKPKSIDLALPKTSTKMFWTRFFMKKSNIFALVFFMAILLTLLVALCFIKYSPTKSLQNGSIFVNNLPSYYSQIVKRNFERGAELDFIRQVAELEKNRAFSNGETPVFKILFDSAFDSGGSQTISTDIVTLYYNPYDLIKAINLNISSIPNAEINSQNFKPILGTNNDGIDIYSRLLSSIAVTLGIILLAIFFNIFVGFSLGALVALKKEKWYSRIIESFANMINAIPELLWIFLLCAFMGTNWYAILIAFSLISWSSFYEISKNETLALRRKEFVYSAMAVGLNQGQIIYFQLFRKIFPSLLILVTERLAINILIVSSLAFLDFITESNNLNIGTIFKEALSSIKTNFLYILVLTILVVSFSVSLKLFSNALAHAYNPVLK</sequence>
<dbReference type="InterPro" id="IPR035906">
    <property type="entry name" value="MetI-like_sf"/>
</dbReference>
<dbReference type="PANTHER" id="PTHR43386:SF1">
    <property type="entry name" value="D,D-DIPEPTIDE TRANSPORT SYSTEM PERMEASE PROTEIN DDPC-RELATED"/>
    <property type="match status" value="1"/>
</dbReference>
<dbReference type="Pfam" id="PF00528">
    <property type="entry name" value="BPD_transp_1"/>
    <property type="match status" value="1"/>
</dbReference>
<comment type="subcellular location">
    <subcellularLocation>
        <location evidence="1 7">Cell membrane</location>
        <topology evidence="1 7">Multi-pass membrane protein</topology>
    </subcellularLocation>
</comment>
<feature type="transmembrane region" description="Helical" evidence="7">
    <location>
        <begin position="244"/>
        <end position="269"/>
    </location>
</feature>
<feature type="domain" description="ABC transmembrane type-1" evidence="8">
    <location>
        <begin position="194"/>
        <end position="384"/>
    </location>
</feature>
<dbReference type="CDD" id="cd06261">
    <property type="entry name" value="TM_PBP2"/>
    <property type="match status" value="1"/>
</dbReference>
<evidence type="ECO:0000256" key="4">
    <source>
        <dbReference type="ARBA" id="ARBA00022692"/>
    </source>
</evidence>
<keyword evidence="6 7" id="KW-0472">Membrane</keyword>
<feature type="transmembrane region" description="Helical" evidence="7">
    <location>
        <begin position="289"/>
        <end position="309"/>
    </location>
</feature>
<evidence type="ECO:0000256" key="7">
    <source>
        <dbReference type="RuleBase" id="RU363032"/>
    </source>
</evidence>
<evidence type="ECO:0000256" key="6">
    <source>
        <dbReference type="ARBA" id="ARBA00023136"/>
    </source>
</evidence>
<evidence type="ECO:0000313" key="10">
    <source>
        <dbReference type="Proteomes" id="UP000267246"/>
    </source>
</evidence>
<dbReference type="PROSITE" id="PS50928">
    <property type="entry name" value="ABC_TM1"/>
    <property type="match status" value="1"/>
</dbReference>
<dbReference type="PANTHER" id="PTHR43386">
    <property type="entry name" value="OLIGOPEPTIDE TRANSPORT SYSTEM PERMEASE PROTEIN APPC"/>
    <property type="match status" value="1"/>
</dbReference>
<keyword evidence="4 7" id="KW-0812">Transmembrane</keyword>
<comment type="caution">
    <text evidence="9">The sequence shown here is derived from an EMBL/GenBank/DDBJ whole genome shotgun (WGS) entry which is preliminary data.</text>
</comment>
<reference evidence="9 10" key="1">
    <citation type="submission" date="2018-10" db="EMBL/GenBank/DDBJ databases">
        <title>Genomic Encyclopedia of Archaeal and Bacterial Type Strains, Phase II (KMG-II): from individual species to whole genera.</title>
        <authorList>
            <person name="Goeker M."/>
        </authorList>
    </citation>
    <scope>NUCLEOTIDE SEQUENCE [LARGE SCALE GENOMIC DNA]</scope>
    <source>
        <strain evidence="9 10">ATCC 29870</strain>
    </source>
</reference>
<proteinExistence type="inferred from homology"/>
<comment type="similarity">
    <text evidence="7">Belongs to the binding-protein-dependent transport system permease family.</text>
</comment>
<dbReference type="GO" id="GO:0005886">
    <property type="term" value="C:plasma membrane"/>
    <property type="evidence" value="ECO:0007669"/>
    <property type="project" value="UniProtKB-SubCell"/>
</dbReference>